<name>A0ABV7IZP9_9RHOB</name>
<dbReference type="EMBL" id="JBHRTO010000001">
    <property type="protein sequence ID" value="MFC3180851.1"/>
    <property type="molecule type" value="Genomic_DNA"/>
</dbReference>
<organism evidence="2 3">
    <name type="scientific">Cypionkella sinensis</name>
    <dbReference type="NCBI Taxonomy" id="1756043"/>
    <lineage>
        <taxon>Bacteria</taxon>
        <taxon>Pseudomonadati</taxon>
        <taxon>Pseudomonadota</taxon>
        <taxon>Alphaproteobacteria</taxon>
        <taxon>Rhodobacterales</taxon>
        <taxon>Paracoccaceae</taxon>
        <taxon>Cypionkella</taxon>
    </lineage>
</organism>
<accession>A0ABV7IZP9</accession>
<proteinExistence type="predicted"/>
<reference evidence="3" key="1">
    <citation type="journal article" date="2019" name="Int. J. Syst. Evol. Microbiol.">
        <title>The Global Catalogue of Microorganisms (GCM) 10K type strain sequencing project: providing services to taxonomists for standard genome sequencing and annotation.</title>
        <authorList>
            <consortium name="The Broad Institute Genomics Platform"/>
            <consortium name="The Broad Institute Genome Sequencing Center for Infectious Disease"/>
            <person name="Wu L."/>
            <person name="Ma J."/>
        </authorList>
    </citation>
    <scope>NUCLEOTIDE SEQUENCE [LARGE SCALE GENOMIC DNA]</scope>
    <source>
        <strain evidence="3">KCTC 52039</strain>
    </source>
</reference>
<dbReference type="InterPro" id="IPR009506">
    <property type="entry name" value="YjiS-like"/>
</dbReference>
<feature type="domain" description="YjiS-like" evidence="1">
    <location>
        <begin position="3"/>
        <end position="36"/>
    </location>
</feature>
<dbReference type="Pfam" id="PF06568">
    <property type="entry name" value="YjiS-like"/>
    <property type="match status" value="1"/>
</dbReference>
<evidence type="ECO:0000313" key="3">
    <source>
        <dbReference type="Proteomes" id="UP001595547"/>
    </source>
</evidence>
<dbReference type="Proteomes" id="UP001595547">
    <property type="component" value="Unassembled WGS sequence"/>
</dbReference>
<sequence length="116" mass="13043">MFDRIKALMHRWQDLNEIAALSQRELDDLGMTRDQISAFARMPQDVPDRVRAMAEIFGLTEAQLHADHDKYHALLYTCGQCKDRKNCSKTLSLGVLALPSDAEFCLNKSSFAAALA</sequence>
<protein>
    <submittedName>
        <fullName evidence="2">DUF1127 domain-containing protein</fullName>
    </submittedName>
</protein>
<gene>
    <name evidence="2" type="ORF">ACFOGH_07615</name>
</gene>
<dbReference type="RefSeq" id="WP_380072471.1">
    <property type="nucleotide sequence ID" value="NZ_JBHRTO010000001.1"/>
</dbReference>
<comment type="caution">
    <text evidence="2">The sequence shown here is derived from an EMBL/GenBank/DDBJ whole genome shotgun (WGS) entry which is preliminary data.</text>
</comment>
<evidence type="ECO:0000313" key="2">
    <source>
        <dbReference type="EMBL" id="MFC3180851.1"/>
    </source>
</evidence>
<keyword evidence="3" id="KW-1185">Reference proteome</keyword>
<evidence type="ECO:0000259" key="1">
    <source>
        <dbReference type="Pfam" id="PF06568"/>
    </source>
</evidence>